<organism evidence="2 3">
    <name type="scientific">Thermothelomyces thermophilus (strain ATCC 42464 / BCRC 31852 / DSM 1799)</name>
    <name type="common">Sporotrichum thermophile</name>
    <dbReference type="NCBI Taxonomy" id="573729"/>
    <lineage>
        <taxon>Eukaryota</taxon>
        <taxon>Fungi</taxon>
        <taxon>Dikarya</taxon>
        <taxon>Ascomycota</taxon>
        <taxon>Pezizomycotina</taxon>
        <taxon>Sordariomycetes</taxon>
        <taxon>Sordariomycetidae</taxon>
        <taxon>Sordariales</taxon>
        <taxon>Chaetomiaceae</taxon>
        <taxon>Thermothelomyces</taxon>
    </lineage>
</organism>
<name>G2QQB9_THET4</name>
<dbReference type="AlphaFoldDB" id="G2QQB9"/>
<dbReference type="eggNOG" id="ENOG502RJ34">
    <property type="taxonomic scope" value="Eukaryota"/>
</dbReference>
<dbReference type="OrthoDB" id="5239281at2759"/>
<feature type="compositionally biased region" description="Low complexity" evidence="1">
    <location>
        <begin position="211"/>
        <end position="232"/>
    </location>
</feature>
<keyword evidence="3" id="KW-1185">Reference proteome</keyword>
<evidence type="ECO:0000313" key="2">
    <source>
        <dbReference type="EMBL" id="AEO61782.1"/>
    </source>
</evidence>
<feature type="compositionally biased region" description="Basic and acidic residues" evidence="1">
    <location>
        <begin position="113"/>
        <end position="126"/>
    </location>
</feature>
<reference evidence="2 3" key="1">
    <citation type="journal article" date="2011" name="Nat. Biotechnol.">
        <title>Comparative genomic analysis of the thermophilic biomass-degrading fungi Myceliophthora thermophila and Thielavia terrestris.</title>
        <authorList>
            <person name="Berka R.M."/>
            <person name="Grigoriev I.V."/>
            <person name="Otillar R."/>
            <person name="Salamov A."/>
            <person name="Grimwood J."/>
            <person name="Reid I."/>
            <person name="Ishmael N."/>
            <person name="John T."/>
            <person name="Darmond C."/>
            <person name="Moisan M.-C."/>
            <person name="Henrissat B."/>
            <person name="Coutinho P.M."/>
            <person name="Lombard V."/>
            <person name="Natvig D.O."/>
            <person name="Lindquist E."/>
            <person name="Schmutz J."/>
            <person name="Lucas S."/>
            <person name="Harris P."/>
            <person name="Powlowski J."/>
            <person name="Bellemare A."/>
            <person name="Taylor D."/>
            <person name="Butler G."/>
            <person name="de Vries R.P."/>
            <person name="Allijn I.E."/>
            <person name="van den Brink J."/>
            <person name="Ushinsky S."/>
            <person name="Storms R."/>
            <person name="Powell A.J."/>
            <person name="Paulsen I.T."/>
            <person name="Elbourne L.D.H."/>
            <person name="Baker S.E."/>
            <person name="Magnuson J."/>
            <person name="LaBoissiere S."/>
            <person name="Clutterbuck A.J."/>
            <person name="Martinez D."/>
            <person name="Wogulis M."/>
            <person name="de Leon A.L."/>
            <person name="Rey M.W."/>
            <person name="Tsang A."/>
        </authorList>
    </citation>
    <scope>NUCLEOTIDE SEQUENCE [LARGE SCALE GENOMIC DNA]</scope>
    <source>
        <strain evidence="3">ATCC 42464 / BCRC 31852 / DSM 1799</strain>
    </source>
</reference>
<feature type="region of interest" description="Disordered" evidence="1">
    <location>
        <begin position="1"/>
        <end position="22"/>
    </location>
</feature>
<dbReference type="OMA" id="TKVVCAI"/>
<proteinExistence type="predicted"/>
<evidence type="ECO:0008006" key="4">
    <source>
        <dbReference type="Google" id="ProtNLM"/>
    </source>
</evidence>
<dbReference type="InParanoid" id="G2QQB9"/>
<dbReference type="VEuPathDB" id="FungiDB:MYCTH_96681"/>
<gene>
    <name evidence="2" type="ORF">MYCTH_96681</name>
</gene>
<protein>
    <recommendedName>
        <fullName evidence="4">Myb-like domain-containing protein</fullName>
    </recommendedName>
</protein>
<evidence type="ECO:0000313" key="3">
    <source>
        <dbReference type="Proteomes" id="UP000007322"/>
    </source>
</evidence>
<dbReference type="HOGENOM" id="CLU_1058392_0_0_1"/>
<evidence type="ECO:0000256" key="1">
    <source>
        <dbReference type="SAM" id="MobiDB-lite"/>
    </source>
</evidence>
<sequence length="263" mass="26275">MARQSKTAAAADPASEGQAGAVSGSTINGIVPTHLETKFAFALVSQFKSKPDIDWDQVATIMGMSKKSAIERWRVMRIKFGITFNDEAGDGAAETPGSARKGRKSTVATTPKAAKDDGKEESKEDQDAAPFTPAKRGRKPAGAGKKTPTPGSAAGRKRRAGPADATTTSGAAAAGSLGNDGGKGAGGDDTVEREGPIATASPSKKIKAGKKAAAAPATPAATLPAATSTATPVGGTQEGHASSPLSSVPGMTADEGSGDEMEV</sequence>
<dbReference type="STRING" id="573729.G2QQB9"/>
<dbReference type="Proteomes" id="UP000007322">
    <property type="component" value="Chromosome 7"/>
</dbReference>
<accession>G2QQB9</accession>
<dbReference type="GeneID" id="11509344"/>
<feature type="compositionally biased region" description="Gly residues" evidence="1">
    <location>
        <begin position="178"/>
        <end position="187"/>
    </location>
</feature>
<feature type="region of interest" description="Disordered" evidence="1">
    <location>
        <begin position="86"/>
        <end position="263"/>
    </location>
</feature>
<dbReference type="EMBL" id="CP003008">
    <property type="protein sequence ID" value="AEO61782.1"/>
    <property type="molecule type" value="Genomic_DNA"/>
</dbReference>
<dbReference type="KEGG" id="mtm:MYCTH_96681"/>
<dbReference type="RefSeq" id="XP_003667027.1">
    <property type="nucleotide sequence ID" value="XM_003666979.1"/>
</dbReference>
<feature type="compositionally biased region" description="Low complexity" evidence="1">
    <location>
        <begin position="162"/>
        <end position="177"/>
    </location>
</feature>